<keyword evidence="1" id="KW-0472">Membrane</keyword>
<dbReference type="EMBL" id="BMWS01000023">
    <property type="protein sequence ID" value="GGX27281.1"/>
    <property type="molecule type" value="Genomic_DNA"/>
</dbReference>
<organism evidence="2 3">
    <name type="scientific">Aquimarina muelleri</name>
    <dbReference type="NCBI Taxonomy" id="279356"/>
    <lineage>
        <taxon>Bacteria</taxon>
        <taxon>Pseudomonadati</taxon>
        <taxon>Bacteroidota</taxon>
        <taxon>Flavobacteriia</taxon>
        <taxon>Flavobacteriales</taxon>
        <taxon>Flavobacteriaceae</taxon>
        <taxon>Aquimarina</taxon>
    </lineage>
</organism>
<gene>
    <name evidence="2" type="ORF">GCM10007384_30780</name>
</gene>
<protein>
    <submittedName>
        <fullName evidence="2">General secretion pathway protein</fullName>
    </submittedName>
</protein>
<keyword evidence="1" id="KW-1133">Transmembrane helix</keyword>
<keyword evidence="3" id="KW-1185">Reference proteome</keyword>
<proteinExistence type="predicted"/>
<feature type="transmembrane region" description="Helical" evidence="1">
    <location>
        <begin position="51"/>
        <end position="71"/>
    </location>
</feature>
<dbReference type="AlphaFoldDB" id="A0A918JYE0"/>
<dbReference type="Proteomes" id="UP000601108">
    <property type="component" value="Unassembled WGS sequence"/>
</dbReference>
<name>A0A918JYE0_9FLAO</name>
<evidence type="ECO:0000313" key="3">
    <source>
        <dbReference type="Proteomes" id="UP000601108"/>
    </source>
</evidence>
<dbReference type="RefSeq" id="WP_027412759.1">
    <property type="nucleotide sequence ID" value="NZ_BMWS01000023.1"/>
</dbReference>
<feature type="transmembrane region" description="Helical" evidence="1">
    <location>
        <begin position="105"/>
        <end position="122"/>
    </location>
</feature>
<accession>A0A918JYE0</accession>
<sequence length="161" mass="18846">MYYILHVLILLSFGVMIYQDITSRHIHIVLPILIFGISFYLNMDVIDYLDIIKSTSFLVINFIVITVYFTIKKTKLLNPFKHYIGIGDLLFLIGVTPMFSFRNYVLFFITGMLFTLIIYAIFKKKYKQDTIPLAGYLSIFALILIVVDFSFPINLFYGFIF</sequence>
<reference evidence="2 3" key="1">
    <citation type="journal article" date="2014" name="Int. J. Syst. Evol. Microbiol.">
        <title>Complete genome sequence of Corynebacterium casei LMG S-19264T (=DSM 44701T), isolated from a smear-ripened cheese.</title>
        <authorList>
            <consortium name="US DOE Joint Genome Institute (JGI-PGF)"/>
            <person name="Walter F."/>
            <person name="Albersmeier A."/>
            <person name="Kalinowski J."/>
            <person name="Ruckert C."/>
        </authorList>
    </citation>
    <scope>NUCLEOTIDE SEQUENCE [LARGE SCALE GENOMIC DNA]</scope>
    <source>
        <strain evidence="2 3">KCTC 12285</strain>
    </source>
</reference>
<feature type="transmembrane region" description="Helical" evidence="1">
    <location>
        <begin position="134"/>
        <end position="160"/>
    </location>
</feature>
<evidence type="ECO:0000313" key="2">
    <source>
        <dbReference type="EMBL" id="GGX27281.1"/>
    </source>
</evidence>
<comment type="caution">
    <text evidence="2">The sequence shown here is derived from an EMBL/GenBank/DDBJ whole genome shotgun (WGS) entry which is preliminary data.</text>
</comment>
<keyword evidence="1" id="KW-0812">Transmembrane</keyword>
<feature type="transmembrane region" description="Helical" evidence="1">
    <location>
        <begin position="6"/>
        <end position="21"/>
    </location>
</feature>
<evidence type="ECO:0000256" key="1">
    <source>
        <dbReference type="SAM" id="Phobius"/>
    </source>
</evidence>
<feature type="transmembrane region" description="Helical" evidence="1">
    <location>
        <begin position="28"/>
        <end position="45"/>
    </location>
</feature>